<evidence type="ECO:0000256" key="2">
    <source>
        <dbReference type="ARBA" id="ARBA00022692"/>
    </source>
</evidence>
<evidence type="ECO:0000256" key="5">
    <source>
        <dbReference type="ARBA" id="ARBA00023600"/>
    </source>
</evidence>
<dbReference type="GeneID" id="95754558"/>
<comment type="caution">
    <text evidence="7">The sequence shown here is derived from an EMBL/GenBank/DDBJ whole genome shotgun (WGS) entry which is preliminary data.</text>
</comment>
<keyword evidence="4 6" id="KW-0472">Membrane</keyword>
<feature type="transmembrane region" description="Helical" evidence="6">
    <location>
        <begin position="5"/>
        <end position="23"/>
    </location>
</feature>
<evidence type="ECO:0000313" key="7">
    <source>
        <dbReference type="EMBL" id="PSK01708.1"/>
    </source>
</evidence>
<organism evidence="7 8">
    <name type="scientific">Brevibacillus porteri</name>
    <dbReference type="NCBI Taxonomy" id="2126350"/>
    <lineage>
        <taxon>Bacteria</taxon>
        <taxon>Bacillati</taxon>
        <taxon>Bacillota</taxon>
        <taxon>Bacilli</taxon>
        <taxon>Bacillales</taxon>
        <taxon>Paenibacillaceae</taxon>
        <taxon>Brevibacillus</taxon>
    </lineage>
</organism>
<keyword evidence="3 6" id="KW-1133">Transmembrane helix</keyword>
<dbReference type="EMBL" id="PXZO01000076">
    <property type="protein sequence ID" value="PSK01708.1"/>
    <property type="molecule type" value="Genomic_DNA"/>
</dbReference>
<evidence type="ECO:0000256" key="3">
    <source>
        <dbReference type="ARBA" id="ARBA00022989"/>
    </source>
</evidence>
<gene>
    <name evidence="7" type="ORF">C7R92_31335</name>
</gene>
<evidence type="ECO:0000313" key="8">
    <source>
        <dbReference type="Proteomes" id="UP000241645"/>
    </source>
</evidence>
<feature type="transmembrane region" description="Helical" evidence="6">
    <location>
        <begin position="29"/>
        <end position="48"/>
    </location>
</feature>
<sequence>MKEWFLSGVIGAFLLSAFHFLYGEGPARYLAMTLFGLLITMDWIAGFRASKIDGSYASEYGINGAFRTTFILLMPAIGNLVDNVAGMPGTAFGFLLAAFGLHIWKSMTANVIRAGWDKWVPGWAMNAVSDEVEHKLARAMKRRQDKDKYLGGKQQ</sequence>
<comment type="similarity">
    <text evidence="5">Belongs to the bacteriophage holin family. Cp-1 holin subfamily.</text>
</comment>
<dbReference type="InterPro" id="IPR006480">
    <property type="entry name" value="Phage_holin_4_1"/>
</dbReference>
<reference evidence="7 8" key="1">
    <citation type="submission" date="2018-03" db="EMBL/GenBank/DDBJ databases">
        <title>Brevisbacillus phylogenomics.</title>
        <authorList>
            <person name="Dunlap C."/>
        </authorList>
    </citation>
    <scope>NUCLEOTIDE SEQUENCE [LARGE SCALE GENOMIC DNA]</scope>
    <source>
        <strain evidence="7 8">NRRL B-41110</strain>
    </source>
</reference>
<feature type="transmembrane region" description="Helical" evidence="6">
    <location>
        <begin position="84"/>
        <end position="104"/>
    </location>
</feature>
<dbReference type="RefSeq" id="WP_106836843.1">
    <property type="nucleotide sequence ID" value="NZ_JARMEW010000065.1"/>
</dbReference>
<dbReference type="Pfam" id="PF05105">
    <property type="entry name" value="Phage_holin_4_1"/>
    <property type="match status" value="1"/>
</dbReference>
<dbReference type="Proteomes" id="UP000241645">
    <property type="component" value="Unassembled WGS sequence"/>
</dbReference>
<proteinExistence type="inferred from homology"/>
<accession>A0ABX5FFQ6</accession>
<keyword evidence="2 6" id="KW-0812">Transmembrane</keyword>
<keyword evidence="8" id="KW-1185">Reference proteome</keyword>
<evidence type="ECO:0000256" key="6">
    <source>
        <dbReference type="SAM" id="Phobius"/>
    </source>
</evidence>
<protein>
    <submittedName>
        <fullName evidence="7">Holin</fullName>
    </submittedName>
</protein>
<evidence type="ECO:0000256" key="1">
    <source>
        <dbReference type="ARBA" id="ARBA00004141"/>
    </source>
</evidence>
<comment type="subcellular location">
    <subcellularLocation>
        <location evidence="1">Membrane</location>
        <topology evidence="1">Multi-pass membrane protein</topology>
    </subcellularLocation>
</comment>
<evidence type="ECO:0000256" key="4">
    <source>
        <dbReference type="ARBA" id="ARBA00023136"/>
    </source>
</evidence>
<name>A0ABX5FFQ6_9BACL</name>